<sequence length="72" mass="8365">MSIAVGKYRHYKGNDYEVIGVAKHSENESELVVYRPMYGERGLWVRPLSMFKETVEVNGQTVPRFRLIESES</sequence>
<feature type="domain" description="DUF1653" evidence="1">
    <location>
        <begin position="6"/>
        <end position="66"/>
    </location>
</feature>
<comment type="caution">
    <text evidence="2">The sequence shown here is derived from an EMBL/GenBank/DDBJ whole genome shotgun (WGS) entry which is preliminary data.</text>
</comment>
<evidence type="ECO:0000313" key="3">
    <source>
        <dbReference type="Proteomes" id="UP000006263"/>
    </source>
</evidence>
<dbReference type="InterPro" id="IPR023387">
    <property type="entry name" value="DUF1653-like_dom"/>
</dbReference>
<dbReference type="AlphaFoldDB" id="K6Z680"/>
<protein>
    <recommendedName>
        <fullName evidence="1">DUF1653 domain-containing protein</fullName>
    </recommendedName>
</protein>
<dbReference type="RefSeq" id="WP_006992659.1">
    <property type="nucleotide sequence ID" value="NZ_BAEP01000047.1"/>
</dbReference>
<name>K6Z680_9ALTE</name>
<dbReference type="OrthoDB" id="371169at2"/>
<evidence type="ECO:0000313" key="2">
    <source>
        <dbReference type="EMBL" id="GAC24508.1"/>
    </source>
</evidence>
<dbReference type="EMBL" id="BAEP01000047">
    <property type="protein sequence ID" value="GAC24508.1"/>
    <property type="molecule type" value="Genomic_DNA"/>
</dbReference>
<gene>
    <name evidence="2" type="ORF">GMES_2212</name>
</gene>
<organism evidence="2 3">
    <name type="scientific">Paraglaciecola mesophila KMM 241</name>
    <dbReference type="NCBI Taxonomy" id="1128912"/>
    <lineage>
        <taxon>Bacteria</taxon>
        <taxon>Pseudomonadati</taxon>
        <taxon>Pseudomonadota</taxon>
        <taxon>Gammaproteobacteria</taxon>
        <taxon>Alteromonadales</taxon>
        <taxon>Alteromonadaceae</taxon>
        <taxon>Paraglaciecola</taxon>
    </lineage>
</organism>
<dbReference type="InterPro" id="IPR037135">
    <property type="entry name" value="DUF1653-like_dom_sf"/>
</dbReference>
<accession>K6Z680</accession>
<dbReference type="Pfam" id="PF07866">
    <property type="entry name" value="DUF1653"/>
    <property type="match status" value="1"/>
</dbReference>
<reference evidence="2 3" key="1">
    <citation type="journal article" date="2017" name="Antonie Van Leeuwenhoek">
        <title>Rhizobium rhizosphaerae sp. nov., a novel species isolated from rice rhizosphere.</title>
        <authorList>
            <person name="Zhao J.J."/>
            <person name="Zhang J."/>
            <person name="Zhang R.J."/>
            <person name="Zhang C.W."/>
            <person name="Yin H.Q."/>
            <person name="Zhang X.X."/>
        </authorList>
    </citation>
    <scope>NUCLEOTIDE SEQUENCE [LARGE SCALE GENOMIC DNA]</scope>
    <source>
        <strain evidence="2 3">KMM 241</strain>
    </source>
</reference>
<dbReference type="Gene3D" id="2.30.30.320">
    <property type="entry name" value="DUF1653-like domain"/>
    <property type="match status" value="1"/>
</dbReference>
<evidence type="ECO:0000259" key="1">
    <source>
        <dbReference type="Pfam" id="PF07866"/>
    </source>
</evidence>
<dbReference type="eggNOG" id="COG4728">
    <property type="taxonomic scope" value="Bacteria"/>
</dbReference>
<dbReference type="Proteomes" id="UP000006263">
    <property type="component" value="Unassembled WGS sequence"/>
</dbReference>
<proteinExistence type="predicted"/>